<comment type="caution">
    <text evidence="2">The sequence shown here is derived from an EMBL/GenBank/DDBJ whole genome shotgun (WGS) entry which is preliminary data.</text>
</comment>
<reference evidence="2 3" key="1">
    <citation type="journal article" date="2024" name="G3 (Bethesda)">
        <title>Genome assembly of Hibiscus sabdariffa L. provides insights into metabolisms of medicinal natural products.</title>
        <authorList>
            <person name="Kim T."/>
        </authorList>
    </citation>
    <scope>NUCLEOTIDE SEQUENCE [LARGE SCALE GENOMIC DNA]</scope>
    <source>
        <strain evidence="2">TK-2024</strain>
        <tissue evidence="2">Old leaves</tissue>
    </source>
</reference>
<sequence length="169" mass="18185">MKGAMGSRYSVLVEELGVEEGRLEPVRNDESPGLRLLGREKSLAHSAPASEAMIVTKSHGVTTDQTRSVPGNKEGLGSGSKKKARGDSSTVLISTARQSRTCEITDVASTGEKRVSKTGIKLHKRDDLGKPKMALIDRLSSLASNLDHAAVEEEARLVHPRNNNMEEAN</sequence>
<proteinExistence type="predicted"/>
<evidence type="ECO:0000313" key="3">
    <source>
        <dbReference type="Proteomes" id="UP001472677"/>
    </source>
</evidence>
<evidence type="ECO:0000256" key="1">
    <source>
        <dbReference type="SAM" id="MobiDB-lite"/>
    </source>
</evidence>
<feature type="region of interest" description="Disordered" evidence="1">
    <location>
        <begin position="23"/>
        <end position="94"/>
    </location>
</feature>
<keyword evidence="3" id="KW-1185">Reference proteome</keyword>
<feature type="compositionally biased region" description="Polar residues" evidence="1">
    <location>
        <begin position="59"/>
        <end position="69"/>
    </location>
</feature>
<dbReference type="Proteomes" id="UP001472677">
    <property type="component" value="Unassembled WGS sequence"/>
</dbReference>
<gene>
    <name evidence="2" type="ORF">V6N12_035513</name>
</gene>
<evidence type="ECO:0000313" key="2">
    <source>
        <dbReference type="EMBL" id="KAK8563365.1"/>
    </source>
</evidence>
<protein>
    <submittedName>
        <fullName evidence="2">Uncharacterized protein</fullName>
    </submittedName>
</protein>
<organism evidence="2 3">
    <name type="scientific">Hibiscus sabdariffa</name>
    <name type="common">roselle</name>
    <dbReference type="NCBI Taxonomy" id="183260"/>
    <lineage>
        <taxon>Eukaryota</taxon>
        <taxon>Viridiplantae</taxon>
        <taxon>Streptophyta</taxon>
        <taxon>Embryophyta</taxon>
        <taxon>Tracheophyta</taxon>
        <taxon>Spermatophyta</taxon>
        <taxon>Magnoliopsida</taxon>
        <taxon>eudicotyledons</taxon>
        <taxon>Gunneridae</taxon>
        <taxon>Pentapetalae</taxon>
        <taxon>rosids</taxon>
        <taxon>malvids</taxon>
        <taxon>Malvales</taxon>
        <taxon>Malvaceae</taxon>
        <taxon>Malvoideae</taxon>
        <taxon>Hibiscus</taxon>
    </lineage>
</organism>
<accession>A0ABR2EMY6</accession>
<name>A0ABR2EMY6_9ROSI</name>
<feature type="compositionally biased region" description="Basic and acidic residues" evidence="1">
    <location>
        <begin position="23"/>
        <end position="43"/>
    </location>
</feature>
<dbReference type="EMBL" id="JBBPBM010000011">
    <property type="protein sequence ID" value="KAK8563365.1"/>
    <property type="molecule type" value="Genomic_DNA"/>
</dbReference>